<keyword evidence="3" id="KW-1185">Reference proteome</keyword>
<dbReference type="GeneID" id="73342828"/>
<proteinExistence type="predicted"/>
<dbReference type="KEGG" id="clup:CLUP02_08837"/>
<feature type="compositionally biased region" description="Polar residues" evidence="1">
    <location>
        <begin position="85"/>
        <end position="96"/>
    </location>
</feature>
<dbReference type="AlphaFoldDB" id="A0A9Q8SVF9"/>
<gene>
    <name evidence="2" type="ORF">CLUP02_08837</name>
</gene>
<reference evidence="2" key="1">
    <citation type="journal article" date="2021" name="Mol. Plant Microbe Interact.">
        <title>Complete Genome Sequence of the Plant-Pathogenic Fungus Colletotrichum lupini.</title>
        <authorList>
            <person name="Baroncelli R."/>
            <person name="Pensec F."/>
            <person name="Da Lio D."/>
            <person name="Boufleur T."/>
            <person name="Vicente I."/>
            <person name="Sarrocco S."/>
            <person name="Picot A."/>
            <person name="Baraldi E."/>
            <person name="Sukno S."/>
            <person name="Thon M."/>
            <person name="Le Floch G."/>
        </authorList>
    </citation>
    <scope>NUCLEOTIDE SEQUENCE</scope>
    <source>
        <strain evidence="2">IMI 504893</strain>
    </source>
</reference>
<dbReference type="EMBL" id="CP019476">
    <property type="protein sequence ID" value="UQC83342.1"/>
    <property type="molecule type" value="Genomic_DNA"/>
</dbReference>
<protein>
    <submittedName>
        <fullName evidence="2">Uncharacterized protein</fullName>
    </submittedName>
</protein>
<name>A0A9Q8SVF9_9PEZI</name>
<sequence>MYLKHIAFNLQDYAATNSVRNSIDQRVNGRGFKHPTKAMRREDDTQGNATIDNRLCVSNPLQSHDDGTDISRYPPSPKVAKPEEPTQSCPSENPPDSRSLIFTVINPYFVPLYPKFPWYITLYA</sequence>
<evidence type="ECO:0000313" key="2">
    <source>
        <dbReference type="EMBL" id="UQC83342.1"/>
    </source>
</evidence>
<dbReference type="RefSeq" id="XP_049144961.1">
    <property type="nucleotide sequence ID" value="XM_049287818.1"/>
</dbReference>
<organism evidence="2 3">
    <name type="scientific">Colletotrichum lupini</name>
    <dbReference type="NCBI Taxonomy" id="145971"/>
    <lineage>
        <taxon>Eukaryota</taxon>
        <taxon>Fungi</taxon>
        <taxon>Dikarya</taxon>
        <taxon>Ascomycota</taxon>
        <taxon>Pezizomycotina</taxon>
        <taxon>Sordariomycetes</taxon>
        <taxon>Hypocreomycetidae</taxon>
        <taxon>Glomerellales</taxon>
        <taxon>Glomerellaceae</taxon>
        <taxon>Colletotrichum</taxon>
        <taxon>Colletotrichum acutatum species complex</taxon>
    </lineage>
</organism>
<accession>A0A9Q8SVF9</accession>
<feature type="region of interest" description="Disordered" evidence="1">
    <location>
        <begin position="26"/>
        <end position="96"/>
    </location>
</feature>
<evidence type="ECO:0000313" key="3">
    <source>
        <dbReference type="Proteomes" id="UP000830671"/>
    </source>
</evidence>
<dbReference type="Proteomes" id="UP000830671">
    <property type="component" value="Chromosome 4"/>
</dbReference>
<evidence type="ECO:0000256" key="1">
    <source>
        <dbReference type="SAM" id="MobiDB-lite"/>
    </source>
</evidence>